<dbReference type="InterPro" id="IPR000834">
    <property type="entry name" value="Peptidase_M14"/>
</dbReference>
<evidence type="ECO:0000256" key="4">
    <source>
        <dbReference type="ARBA" id="ARBA00022801"/>
    </source>
</evidence>
<dbReference type="PANTHER" id="PTHR11705:SF143">
    <property type="entry name" value="SLL0236 PROTEIN"/>
    <property type="match status" value="1"/>
</dbReference>
<keyword evidence="3" id="KW-0645">Protease</keyword>
<evidence type="ECO:0000256" key="1">
    <source>
        <dbReference type="ARBA" id="ARBA00001947"/>
    </source>
</evidence>
<accession>A0A480AST1</accession>
<dbReference type="SMART" id="SM00631">
    <property type="entry name" value="Zn_pept"/>
    <property type="match status" value="1"/>
</dbReference>
<gene>
    <name evidence="9" type="ORF">AQPW35_38200</name>
</gene>
<feature type="domain" description="Peptidase M14" evidence="8">
    <location>
        <begin position="15"/>
        <end position="379"/>
    </location>
</feature>
<dbReference type="GO" id="GO:0006508">
    <property type="term" value="P:proteolysis"/>
    <property type="evidence" value="ECO:0007669"/>
    <property type="project" value="UniProtKB-KW"/>
</dbReference>
<comment type="caution">
    <text evidence="9">The sequence shown here is derived from an EMBL/GenBank/DDBJ whole genome shotgun (WGS) entry which is preliminary data.</text>
</comment>
<evidence type="ECO:0000313" key="9">
    <source>
        <dbReference type="EMBL" id="GCL64739.1"/>
    </source>
</evidence>
<keyword evidence="4" id="KW-0378">Hydrolase</keyword>
<dbReference type="Proteomes" id="UP000301751">
    <property type="component" value="Unassembled WGS sequence"/>
</dbReference>
<keyword evidence="10" id="KW-1185">Reference proteome</keyword>
<comment type="similarity">
    <text evidence="2 7">Belongs to the peptidase M14 family.</text>
</comment>
<dbReference type="SUPFAM" id="SSF53187">
    <property type="entry name" value="Zn-dependent exopeptidases"/>
    <property type="match status" value="1"/>
</dbReference>
<keyword evidence="5" id="KW-0862">Zinc</keyword>
<evidence type="ECO:0000256" key="6">
    <source>
        <dbReference type="ARBA" id="ARBA00023049"/>
    </source>
</evidence>
<evidence type="ECO:0000313" key="10">
    <source>
        <dbReference type="Proteomes" id="UP000301751"/>
    </source>
</evidence>
<evidence type="ECO:0000256" key="2">
    <source>
        <dbReference type="ARBA" id="ARBA00005988"/>
    </source>
</evidence>
<dbReference type="GO" id="GO:0005615">
    <property type="term" value="C:extracellular space"/>
    <property type="evidence" value="ECO:0007669"/>
    <property type="project" value="TreeGrafter"/>
</dbReference>
<organism evidence="9 10">
    <name type="scientific">Pseudaquabacterium pictum</name>
    <dbReference type="NCBI Taxonomy" id="2315236"/>
    <lineage>
        <taxon>Bacteria</taxon>
        <taxon>Pseudomonadati</taxon>
        <taxon>Pseudomonadota</taxon>
        <taxon>Betaproteobacteria</taxon>
        <taxon>Burkholderiales</taxon>
        <taxon>Sphaerotilaceae</taxon>
        <taxon>Pseudaquabacterium</taxon>
    </lineage>
</organism>
<protein>
    <submittedName>
        <fullName evidence="9">Peptidase M14</fullName>
    </submittedName>
</protein>
<dbReference type="OrthoDB" id="5294005at2"/>
<dbReference type="PANTHER" id="PTHR11705">
    <property type="entry name" value="PROTEASE FAMILY M14 CARBOXYPEPTIDASE A,B"/>
    <property type="match status" value="1"/>
</dbReference>
<dbReference type="Pfam" id="PF00246">
    <property type="entry name" value="Peptidase_M14"/>
    <property type="match status" value="2"/>
</dbReference>
<dbReference type="Gene3D" id="3.40.630.10">
    <property type="entry name" value="Zn peptidases"/>
    <property type="match status" value="1"/>
</dbReference>
<keyword evidence="6" id="KW-0482">Metalloprotease</keyword>
<evidence type="ECO:0000256" key="5">
    <source>
        <dbReference type="ARBA" id="ARBA00022833"/>
    </source>
</evidence>
<dbReference type="EMBL" id="BJCL01000011">
    <property type="protein sequence ID" value="GCL64739.1"/>
    <property type="molecule type" value="Genomic_DNA"/>
</dbReference>
<comment type="cofactor">
    <cofactor evidence="1">
        <name>Zn(2+)</name>
        <dbReference type="ChEBI" id="CHEBI:29105"/>
    </cofactor>
</comment>
<dbReference type="PROSITE" id="PS52035">
    <property type="entry name" value="PEPTIDASE_M14"/>
    <property type="match status" value="1"/>
</dbReference>
<dbReference type="GO" id="GO:0004181">
    <property type="term" value="F:metallocarboxypeptidase activity"/>
    <property type="evidence" value="ECO:0007669"/>
    <property type="project" value="InterPro"/>
</dbReference>
<evidence type="ECO:0000256" key="7">
    <source>
        <dbReference type="PROSITE-ProRule" id="PRU01379"/>
    </source>
</evidence>
<dbReference type="GO" id="GO:0008270">
    <property type="term" value="F:zinc ion binding"/>
    <property type="evidence" value="ECO:0007669"/>
    <property type="project" value="InterPro"/>
</dbReference>
<dbReference type="CDD" id="cd06905">
    <property type="entry name" value="M14-like"/>
    <property type="match status" value="1"/>
</dbReference>
<evidence type="ECO:0000259" key="8">
    <source>
        <dbReference type="PROSITE" id="PS52035"/>
    </source>
</evidence>
<evidence type="ECO:0000256" key="3">
    <source>
        <dbReference type="ARBA" id="ARBA00022670"/>
    </source>
</evidence>
<name>A0A480AST1_9BURK</name>
<reference evidence="10" key="1">
    <citation type="submission" date="2019-03" db="EMBL/GenBank/DDBJ databases">
        <title>Aquabacterium pictum sp.nov., the first bacteriochlorophyll a-containing freshwater bacterium in the genus Aquabacterium of the class Betaproteobacteria.</title>
        <authorList>
            <person name="Hirose S."/>
            <person name="Tank M."/>
            <person name="Hara E."/>
            <person name="Tamaki H."/>
            <person name="Takaichi S."/>
            <person name="Haruta S."/>
            <person name="Hanada S."/>
        </authorList>
    </citation>
    <scope>NUCLEOTIDE SEQUENCE [LARGE SCALE GENOMIC DNA]</scope>
    <source>
        <strain evidence="10">W35</strain>
    </source>
</reference>
<dbReference type="AlphaFoldDB" id="A0A480AST1"/>
<proteinExistence type="inferred from homology"/>
<sequence length="580" mass="63311">MQAPSTHRPAMFRTTYISHAQLTAQLATWAQQHPGLVHVSSLGQSAGGRDIPLLTIGRHPERGGPAVWIDGNMHASELCGTSVALAIAEDVLAIHGGADAAGGQPLPPHMAQAIRGTLFYVVPRISPDGAEEVLQRGRYVRSSPVDDRVARHHAHWVTEDIDGDGMALTMRREDPDGELVELRGDDGQPLRPAVLVARQPEDSGPFYRLYPEGRIANFDGRTIPDAHYLSDNLYDFNRNFPYHWAPEPQQAGAGHYPGSAPETRAVMDFATRHPNIMLWLNLHTFGGVLIRPLGDKPDSKMNPGDLGLYEQVEAWMTQFTGYATVSGFHEFLYEPDKPLHGDLSDYAYHQRGALAYVVELWDLFQQLGIARKKPFVDHYSKFSRDDMRKLAAFDRQHNGGRMFGTWKPAQHPQLGAVEVAGFDPRVGIWNPPYDRLDATCQGQSAAFLRVAALLPRVSASVVAQERQGDSTRIEIRIANHGYLGSCGVPSSQGLPHVEPIRLTTQAHGVTVLAPGAAVVEIGHLEGWGGGLYGGPSVFSPWTRGNGHERFVTLVVAGSGTLDVTVGSARVGFQHLTVAVP</sequence>
<feature type="active site" description="Proton donor/acceptor" evidence="7">
    <location>
        <position position="359"/>
    </location>
</feature>